<feature type="domain" description="DHHA1" evidence="8">
    <location>
        <begin position="408"/>
        <end position="499"/>
    </location>
</feature>
<comment type="similarity">
    <text evidence="1">Belongs to the RecJ family.</text>
</comment>
<accession>A0AAE4VJ78</accession>
<proteinExistence type="inferred from homology"/>
<dbReference type="InterPro" id="IPR051673">
    <property type="entry name" value="SSDNA_exonuclease_RecJ"/>
</dbReference>
<dbReference type="Proteomes" id="UP001289135">
    <property type="component" value="Unassembled WGS sequence"/>
</dbReference>
<evidence type="ECO:0000313" key="11">
    <source>
        <dbReference type="Proteomes" id="UP001289135"/>
    </source>
</evidence>
<evidence type="ECO:0000259" key="8">
    <source>
        <dbReference type="Pfam" id="PF02272"/>
    </source>
</evidence>
<dbReference type="Gene3D" id="3.90.1640.30">
    <property type="match status" value="1"/>
</dbReference>
<keyword evidence="3" id="KW-0540">Nuclease</keyword>
<dbReference type="InterPro" id="IPR001667">
    <property type="entry name" value="DDH_dom"/>
</dbReference>
<evidence type="ECO:0000256" key="3">
    <source>
        <dbReference type="ARBA" id="ARBA00022722"/>
    </source>
</evidence>
<keyword evidence="11" id="KW-1185">Reference proteome</keyword>
<dbReference type="SUPFAM" id="SSF64182">
    <property type="entry name" value="DHH phosphoesterases"/>
    <property type="match status" value="1"/>
</dbReference>
<dbReference type="InterPro" id="IPR003156">
    <property type="entry name" value="DHHA1_dom"/>
</dbReference>
<keyword evidence="4" id="KW-0378">Hydrolase</keyword>
<evidence type="ECO:0000313" key="10">
    <source>
        <dbReference type="EMBL" id="MDZ5761020.1"/>
    </source>
</evidence>
<keyword evidence="5 10" id="KW-0269">Exonuclease</keyword>
<dbReference type="RefSeq" id="WP_322498452.1">
    <property type="nucleotide sequence ID" value="NZ_JARGYU010000001.1"/>
</dbReference>
<protein>
    <recommendedName>
        <fullName evidence="2">Single-stranded-DNA-specific exonuclease RecJ</fullName>
    </recommendedName>
</protein>
<dbReference type="PANTHER" id="PTHR30255">
    <property type="entry name" value="SINGLE-STRANDED-DNA-SPECIFIC EXONUCLEASE RECJ"/>
    <property type="match status" value="1"/>
</dbReference>
<evidence type="ECO:0000259" key="9">
    <source>
        <dbReference type="Pfam" id="PF17768"/>
    </source>
</evidence>
<keyword evidence="6" id="KW-0175">Coiled coil</keyword>
<dbReference type="EMBL" id="JARGYU010000001">
    <property type="protein sequence ID" value="MDZ5761020.1"/>
    <property type="molecule type" value="Genomic_DNA"/>
</dbReference>
<name>A0AAE4VJ78_9RICK</name>
<dbReference type="Gene3D" id="3.10.310.30">
    <property type="match status" value="1"/>
</dbReference>
<evidence type="ECO:0000256" key="6">
    <source>
        <dbReference type="SAM" id="Coils"/>
    </source>
</evidence>
<dbReference type="GO" id="GO:0008409">
    <property type="term" value="F:5'-3' exonuclease activity"/>
    <property type="evidence" value="ECO:0007669"/>
    <property type="project" value="InterPro"/>
</dbReference>
<dbReference type="GO" id="GO:0006281">
    <property type="term" value="P:DNA repair"/>
    <property type="evidence" value="ECO:0007669"/>
    <property type="project" value="InterPro"/>
</dbReference>
<dbReference type="GO" id="GO:0006310">
    <property type="term" value="P:DNA recombination"/>
    <property type="evidence" value="ECO:0007669"/>
    <property type="project" value="InterPro"/>
</dbReference>
<evidence type="ECO:0000256" key="5">
    <source>
        <dbReference type="ARBA" id="ARBA00022839"/>
    </source>
</evidence>
<dbReference type="InterPro" id="IPR041122">
    <property type="entry name" value="RecJ_OB"/>
</dbReference>
<evidence type="ECO:0000256" key="2">
    <source>
        <dbReference type="ARBA" id="ARBA00019841"/>
    </source>
</evidence>
<feature type="domain" description="DDH" evidence="7">
    <location>
        <begin position="128"/>
        <end position="258"/>
    </location>
</feature>
<dbReference type="GO" id="GO:0003676">
    <property type="term" value="F:nucleic acid binding"/>
    <property type="evidence" value="ECO:0007669"/>
    <property type="project" value="InterPro"/>
</dbReference>
<dbReference type="NCBIfam" id="TIGR00644">
    <property type="entry name" value="recJ"/>
    <property type="match status" value="1"/>
</dbReference>
<comment type="caution">
    <text evidence="10">The sequence shown here is derived from an EMBL/GenBank/DDBJ whole genome shotgun (WGS) entry which is preliminary data.</text>
</comment>
<organism evidence="10 11">
    <name type="scientific">Lyticum sinuosum</name>
    <dbReference type="NCBI Taxonomy" id="1332059"/>
    <lineage>
        <taxon>Bacteria</taxon>
        <taxon>Pseudomonadati</taxon>
        <taxon>Pseudomonadota</taxon>
        <taxon>Alphaproteobacteria</taxon>
        <taxon>Rickettsiales</taxon>
        <taxon>Lyticum</taxon>
    </lineage>
</organism>
<sequence length="645" mass="72876">MKYISSHVETNISNNINIISEKKILDGNLQNSNQNIESNNSINLGYSFRGYKWNLLEGDINTIHNLTENLEISEILARILVNRGINTVCDAYCYLNPKLRDIFPDPFTLKDMDKGVDRLIKAIKNNEKVIVFSDYDVDGATSGALIYRFFKQINFEVDVYVPNRNAEGYSLSTKVIQKFKDDGYNVIITVDCGSSAITPVKLARDLGIDVIILDHHIVSNEMPPALALINPRRPDDTSEYKMIAAVTVALIFVIGLRQELRRSKWFDNNKIEEPDIMPLLCLVALGTVCDVMPLNKLNRILVKSGLHFIRNRSNVGISTLMDMMMNNGVEKKISTHHLGFTIGPRINAGGRIDESRLGFELLSTDDEVKAKEIVEHMERLNNERRIKERITEEEVINQIEKLSLYKNSIIIVVGEDWPMGVLGILASRIKERYHKPCVISSIYDEKVIKGSCRSIIGIDIGTLFNKAKEDGLLIDGGGHPMAGGFSIDSKKIEEWKEYLYRETEKMERDNKNLIEESKKLDIDVILKASSLNNASIINIIEQAMPFGHGNPQPRFMLHKVKIIKTIVSKSGNVGSFIIDSDHKSNREYSVVRCVVFRGSENEFGRFLIQNEGAIVNMVGTVQESPKLPDKIDFILEDIGIMDNCH</sequence>
<evidence type="ECO:0000256" key="4">
    <source>
        <dbReference type="ARBA" id="ARBA00022801"/>
    </source>
</evidence>
<dbReference type="InterPro" id="IPR038763">
    <property type="entry name" value="DHH_sf"/>
</dbReference>
<dbReference type="AlphaFoldDB" id="A0AAE4VJ78"/>
<feature type="domain" description="RecJ OB" evidence="9">
    <location>
        <begin position="522"/>
        <end position="622"/>
    </location>
</feature>
<dbReference type="Pfam" id="PF01368">
    <property type="entry name" value="DHH"/>
    <property type="match status" value="1"/>
</dbReference>
<feature type="coiled-coil region" evidence="6">
    <location>
        <begin position="496"/>
        <end position="523"/>
    </location>
</feature>
<dbReference type="Pfam" id="PF02272">
    <property type="entry name" value="DHHA1"/>
    <property type="match status" value="1"/>
</dbReference>
<dbReference type="Pfam" id="PF17768">
    <property type="entry name" value="RecJ_OB"/>
    <property type="match status" value="1"/>
</dbReference>
<evidence type="ECO:0000256" key="1">
    <source>
        <dbReference type="ARBA" id="ARBA00005915"/>
    </source>
</evidence>
<dbReference type="PANTHER" id="PTHR30255:SF2">
    <property type="entry name" value="SINGLE-STRANDED-DNA-SPECIFIC EXONUCLEASE RECJ"/>
    <property type="match status" value="1"/>
</dbReference>
<dbReference type="InterPro" id="IPR004610">
    <property type="entry name" value="RecJ"/>
</dbReference>
<reference evidence="10" key="1">
    <citation type="submission" date="2023-02" db="EMBL/GenBank/DDBJ databases">
        <title>Host association and intracellularity evolved multiple times independently in the Rickettsiales.</title>
        <authorList>
            <person name="Castelli M."/>
            <person name="Nardi T."/>
            <person name="Gammuto L."/>
            <person name="Bellinzona G."/>
            <person name="Sabaneyeva E."/>
            <person name="Potekhin A."/>
            <person name="Serra V."/>
            <person name="Petroni G."/>
            <person name="Sassera D."/>
        </authorList>
    </citation>
    <scope>NUCLEOTIDE SEQUENCE</scope>
    <source>
        <strain evidence="10">USBL-36I1</strain>
    </source>
</reference>
<gene>
    <name evidence="10" type="ORF">Lyticum_00180</name>
</gene>
<evidence type="ECO:0000259" key="7">
    <source>
        <dbReference type="Pfam" id="PF01368"/>
    </source>
</evidence>